<keyword evidence="3" id="KW-1185">Reference proteome</keyword>
<gene>
    <name evidence="2" type="ORF">CITCOLO1_LOCUS16973</name>
</gene>
<dbReference type="InterPro" id="IPR052370">
    <property type="entry name" value="Meta-cleavage_hydrolase"/>
</dbReference>
<reference evidence="2 3" key="1">
    <citation type="submission" date="2024-03" db="EMBL/GenBank/DDBJ databases">
        <authorList>
            <person name="Gkanogiannis A."/>
            <person name="Becerra Lopez-Lavalle L."/>
        </authorList>
    </citation>
    <scope>NUCLEOTIDE SEQUENCE [LARGE SCALE GENOMIC DNA]</scope>
</reference>
<dbReference type="Pfam" id="PF00561">
    <property type="entry name" value="Abhydrolase_1"/>
    <property type="match status" value="1"/>
</dbReference>
<dbReference type="EMBL" id="OZ021740">
    <property type="protein sequence ID" value="CAK9324731.1"/>
    <property type="molecule type" value="Genomic_DNA"/>
</dbReference>
<name>A0ABP0YYW8_9ROSI</name>
<dbReference type="PANTHER" id="PTHR43139">
    <property type="entry name" value="SI:DKEY-122A22.2"/>
    <property type="match status" value="1"/>
</dbReference>
<evidence type="ECO:0000313" key="2">
    <source>
        <dbReference type="EMBL" id="CAK9324731.1"/>
    </source>
</evidence>
<dbReference type="InterPro" id="IPR029058">
    <property type="entry name" value="AB_hydrolase_fold"/>
</dbReference>
<dbReference type="SUPFAM" id="SSF53474">
    <property type="entry name" value="alpha/beta-Hydrolases"/>
    <property type="match status" value="1"/>
</dbReference>
<protein>
    <recommendedName>
        <fullName evidence="1">AB hydrolase-1 domain-containing protein</fullName>
    </recommendedName>
</protein>
<dbReference type="Gene3D" id="3.40.50.1820">
    <property type="entry name" value="alpha/beta hydrolase"/>
    <property type="match status" value="1"/>
</dbReference>
<feature type="domain" description="AB hydrolase-1" evidence="1">
    <location>
        <begin position="28"/>
        <end position="142"/>
    </location>
</feature>
<sequence length="197" mass="22368">MSKNCEKCCFGLEVRHKNAILDIQTNKPCVVLIHGFGGSSKWQFFFQVRDLSRSFNLYIPDLLFFGESHTNKTDMSDLFQAICVGEGMKRLVVEKYSVVGIRYGGYVAYRMAEIHQEVTKVVIVSCGICSSDDQKLEQLKKIGRDAVNLLVPETPQDLKTLMKLSIDKYDPSWLPDCMVSISVLTIAWFLYSVPTLH</sequence>
<dbReference type="Proteomes" id="UP001642487">
    <property type="component" value="Chromosome 6"/>
</dbReference>
<dbReference type="InterPro" id="IPR000073">
    <property type="entry name" value="AB_hydrolase_1"/>
</dbReference>
<dbReference type="PANTHER" id="PTHR43139:SF37">
    <property type="entry name" value="ALPHA_BETA-HYDROLASES SUPERFAMILY PROTEIN"/>
    <property type="match status" value="1"/>
</dbReference>
<proteinExistence type="predicted"/>
<evidence type="ECO:0000259" key="1">
    <source>
        <dbReference type="Pfam" id="PF00561"/>
    </source>
</evidence>
<evidence type="ECO:0000313" key="3">
    <source>
        <dbReference type="Proteomes" id="UP001642487"/>
    </source>
</evidence>
<organism evidence="2 3">
    <name type="scientific">Citrullus colocynthis</name>
    <name type="common">colocynth</name>
    <dbReference type="NCBI Taxonomy" id="252529"/>
    <lineage>
        <taxon>Eukaryota</taxon>
        <taxon>Viridiplantae</taxon>
        <taxon>Streptophyta</taxon>
        <taxon>Embryophyta</taxon>
        <taxon>Tracheophyta</taxon>
        <taxon>Spermatophyta</taxon>
        <taxon>Magnoliopsida</taxon>
        <taxon>eudicotyledons</taxon>
        <taxon>Gunneridae</taxon>
        <taxon>Pentapetalae</taxon>
        <taxon>rosids</taxon>
        <taxon>fabids</taxon>
        <taxon>Cucurbitales</taxon>
        <taxon>Cucurbitaceae</taxon>
        <taxon>Benincaseae</taxon>
        <taxon>Citrullus</taxon>
    </lineage>
</organism>
<accession>A0ABP0YYW8</accession>